<name>A0ABT7ZRK1_9FLAO</name>
<dbReference type="RefSeq" id="WP_290205307.1">
    <property type="nucleotide sequence ID" value="NZ_JASDDK010000001.1"/>
</dbReference>
<proteinExistence type="predicted"/>
<comment type="caution">
    <text evidence="1">The sequence shown here is derived from an EMBL/GenBank/DDBJ whole genome shotgun (WGS) entry which is preliminary data.</text>
</comment>
<dbReference type="Proteomes" id="UP001231197">
    <property type="component" value="Unassembled WGS sequence"/>
</dbReference>
<organism evidence="1 2">
    <name type="scientific">Winogradskyella bathintestinalis</name>
    <dbReference type="NCBI Taxonomy" id="3035208"/>
    <lineage>
        <taxon>Bacteria</taxon>
        <taxon>Pseudomonadati</taxon>
        <taxon>Bacteroidota</taxon>
        <taxon>Flavobacteriia</taxon>
        <taxon>Flavobacteriales</taxon>
        <taxon>Flavobacteriaceae</taxon>
        <taxon>Winogradskyella</taxon>
    </lineage>
</organism>
<protein>
    <recommendedName>
        <fullName evidence="3">SprT-like domain-containing protein</fullName>
    </recommendedName>
</protein>
<gene>
    <name evidence="1" type="ORF">QMA06_02675</name>
</gene>
<keyword evidence="2" id="KW-1185">Reference proteome</keyword>
<reference evidence="1 2" key="1">
    <citation type="journal article" date="2023" name="Int. J. Syst. Evol. Microbiol.">
        <title>Winogradskyella bathintestinalis sp. nov., isolated from the intestine of the deep-sea loosejaw dragonfish, Malacosteus niger.</title>
        <authorList>
            <person name="Uniacke-Lowe S."/>
            <person name="Johnson C.N."/>
            <person name="Stanton C."/>
            <person name="Hill C."/>
            <person name="Ross P."/>
        </authorList>
    </citation>
    <scope>NUCLEOTIDE SEQUENCE [LARGE SCALE GENOMIC DNA]</scope>
    <source>
        <strain evidence="1 2">APC 3343</strain>
    </source>
</reference>
<evidence type="ECO:0000313" key="1">
    <source>
        <dbReference type="EMBL" id="MDN3491609.1"/>
    </source>
</evidence>
<evidence type="ECO:0008006" key="3">
    <source>
        <dbReference type="Google" id="ProtNLM"/>
    </source>
</evidence>
<sequence>MDYPVKPEVQVPNLGELNFAESILALFNNSDNTDYTITNSDLTGKNAETTGASTLISNSYLANATQLSIVRTMIHEMVHAYINALYSNVVSINNFSYREKIERYAEDNGYVIGTNEFHHNFMGQYLDGIAVSLYEWIKIMVQVEILDGTIINRWHIQVCFKLILAVILSHSLMLSVN</sequence>
<evidence type="ECO:0000313" key="2">
    <source>
        <dbReference type="Proteomes" id="UP001231197"/>
    </source>
</evidence>
<dbReference type="EMBL" id="JASDDK010000001">
    <property type="protein sequence ID" value="MDN3491609.1"/>
    <property type="molecule type" value="Genomic_DNA"/>
</dbReference>
<accession>A0ABT7ZRK1</accession>